<evidence type="ECO:0000256" key="12">
    <source>
        <dbReference type="RuleBase" id="RU004424"/>
    </source>
</evidence>
<dbReference type="PANTHER" id="PTHR11394:SF168">
    <property type="entry name" value="TASTE RECEPTOR TYPE 2"/>
    <property type="match status" value="1"/>
</dbReference>
<gene>
    <name evidence="14" type="primary">t2r5</name>
</gene>
<keyword evidence="5 12" id="KW-0812">Transmembrane</keyword>
<keyword evidence="9 12" id="KW-0675">Receptor</keyword>
<feature type="transmembrane region" description="Helical" evidence="13">
    <location>
        <begin position="55"/>
        <end position="85"/>
    </location>
</feature>
<accession>A0A6I8PUA1</accession>
<evidence type="ECO:0000313" key="14">
    <source>
        <dbReference type="Ensembl" id="ENSXETP00000058631"/>
    </source>
</evidence>
<evidence type="ECO:0000256" key="10">
    <source>
        <dbReference type="ARBA" id="ARBA00023224"/>
    </source>
</evidence>
<evidence type="ECO:0000256" key="6">
    <source>
        <dbReference type="ARBA" id="ARBA00022989"/>
    </source>
</evidence>
<dbReference type="GO" id="GO:0016020">
    <property type="term" value="C:membrane"/>
    <property type="evidence" value="ECO:0007669"/>
    <property type="project" value="UniProtKB-SubCell"/>
</dbReference>
<dbReference type="Ensembl" id="ENSXETT00000062951">
    <property type="protein sequence ID" value="ENSXETP00000058631"/>
    <property type="gene ID" value="ENSXETG00000032235"/>
</dbReference>
<dbReference type="AlphaFoldDB" id="A0A6I8PUA1"/>
<keyword evidence="8 12" id="KW-0472">Membrane</keyword>
<comment type="similarity">
    <text evidence="2 11">Belongs to the G-protein coupled receptor T2R family.</text>
</comment>
<sequence length="312" mass="35517">MSFPIPVAVCTLVPTMTGLVVNAFITLVNIRNYLREQGLKPCDKILMALCLTRFLLQWTFLLDIIGILLQLIPFSTFAIYCIFYVVEQFLDYFSRWLAMWLSILYYVNITIFKNVLVLYLKSRIPHVTSYMIFVSAFLSFGPGLIYSLTSSEVSCLRVSNQSLSKNATYETKEFLSISFVFGQCLPSVIEMVSSIYLLWTLFAHVNYTKANVSSFTAPNMDAHWSAIRCILLLYFMSACNFIGNLILYFFSNDSFGSSLSYIITFAYPTLHSVVFVLNHSKLKKELAKILYCEKSVVGFRAETVVRSSLGQA</sequence>
<keyword evidence="6 13" id="KW-1133">Transmembrane helix</keyword>
<keyword evidence="10 12" id="KW-0807">Transducer</keyword>
<evidence type="ECO:0000256" key="8">
    <source>
        <dbReference type="ARBA" id="ARBA00023136"/>
    </source>
</evidence>
<reference evidence="14" key="1">
    <citation type="journal article" date="2010" name="Science">
        <title>The genome of the Western clawed frog Xenopus tropicalis.</title>
        <authorList>
            <person name="Hellsten U."/>
            <person name="Harland R.M."/>
            <person name="Gilchrist M.J."/>
            <person name="Hendrix D."/>
            <person name="Jurka J."/>
            <person name="Kapitonov V."/>
            <person name="Ovcharenko I."/>
            <person name="Putnam N.H."/>
            <person name="Shu S."/>
            <person name="Taher L."/>
            <person name="Blitz I.L."/>
            <person name="Blumberg B."/>
            <person name="Dichmann D.S."/>
            <person name="Dubchak I."/>
            <person name="Amaya E."/>
            <person name="Detter J.C."/>
            <person name="Fletcher R."/>
            <person name="Gerhard D.S."/>
            <person name="Goodstein D."/>
            <person name="Graves T."/>
            <person name="Grigoriev I.V."/>
            <person name="Grimwood J."/>
            <person name="Kawashima T."/>
            <person name="Lindquist E."/>
            <person name="Lucas S.M."/>
            <person name="Mead P.E."/>
            <person name="Mitros T."/>
            <person name="Ogino H."/>
            <person name="Ohta Y."/>
            <person name="Poliakov A.V."/>
            <person name="Pollet N."/>
            <person name="Robert J."/>
            <person name="Salamov A."/>
            <person name="Sater A.K."/>
            <person name="Schmutz J."/>
            <person name="Terry A."/>
            <person name="Vize P.D."/>
            <person name="Warren W.C."/>
            <person name="Wells D."/>
            <person name="Wills A."/>
            <person name="Wilson R.K."/>
            <person name="Zimmerman L.B."/>
            <person name="Zorn A.M."/>
            <person name="Grainger R."/>
            <person name="Grammer T."/>
            <person name="Khokha M.K."/>
            <person name="Richardson P.M."/>
            <person name="Rokhsar D.S."/>
        </authorList>
    </citation>
    <scope>NUCLEOTIDE SEQUENCE [LARGE SCALE GENOMIC DNA]</scope>
    <source>
        <strain evidence="14">Nigerian</strain>
    </source>
</reference>
<dbReference type="InterPro" id="IPR007960">
    <property type="entry name" value="TAS2R"/>
</dbReference>
<dbReference type="InParanoid" id="A0A6I8PUA1"/>
<comment type="subcellular location">
    <subcellularLocation>
        <location evidence="1 12">Membrane</location>
        <topology evidence="1 12">Multi-pass membrane protein</topology>
    </subcellularLocation>
</comment>
<evidence type="ECO:0000256" key="5">
    <source>
        <dbReference type="ARBA" id="ARBA00022692"/>
    </source>
</evidence>
<feature type="transmembrane region" description="Helical" evidence="13">
    <location>
        <begin position="12"/>
        <end position="34"/>
    </location>
</feature>
<evidence type="ECO:0000256" key="13">
    <source>
        <dbReference type="SAM" id="Phobius"/>
    </source>
</evidence>
<proteinExistence type="inferred from homology"/>
<keyword evidence="3 12" id="KW-0919">Taste</keyword>
<dbReference type="GO" id="GO:0004930">
    <property type="term" value="F:G protein-coupled receptor activity"/>
    <property type="evidence" value="ECO:0007669"/>
    <property type="project" value="UniProtKB-KW"/>
</dbReference>
<evidence type="ECO:0000256" key="11">
    <source>
        <dbReference type="RuleBase" id="RU004423"/>
    </source>
</evidence>
<keyword evidence="4 12" id="KW-0716">Sensory transduction</keyword>
<evidence type="ECO:0000256" key="1">
    <source>
        <dbReference type="ARBA" id="ARBA00004141"/>
    </source>
</evidence>
<feature type="transmembrane region" description="Helical" evidence="13">
    <location>
        <begin position="174"/>
        <end position="199"/>
    </location>
</feature>
<evidence type="ECO:0000256" key="9">
    <source>
        <dbReference type="ARBA" id="ARBA00023170"/>
    </source>
</evidence>
<protein>
    <recommendedName>
        <fullName evidence="12">Taste receptor type 2</fullName>
    </recommendedName>
</protein>
<feature type="transmembrane region" description="Helical" evidence="13">
    <location>
        <begin position="127"/>
        <end position="148"/>
    </location>
</feature>
<dbReference type="Pfam" id="PF05296">
    <property type="entry name" value="TAS2R"/>
    <property type="match status" value="1"/>
</dbReference>
<organism evidence="14">
    <name type="scientific">Xenopus tropicalis</name>
    <name type="common">Western clawed frog</name>
    <name type="synonym">Silurana tropicalis</name>
    <dbReference type="NCBI Taxonomy" id="8364"/>
    <lineage>
        <taxon>Eukaryota</taxon>
        <taxon>Metazoa</taxon>
        <taxon>Chordata</taxon>
        <taxon>Craniata</taxon>
        <taxon>Vertebrata</taxon>
        <taxon>Euteleostomi</taxon>
        <taxon>Amphibia</taxon>
        <taxon>Batrachia</taxon>
        <taxon>Anura</taxon>
        <taxon>Pipoidea</taxon>
        <taxon>Pipidae</taxon>
        <taxon>Xenopodinae</taxon>
        <taxon>Xenopus</taxon>
        <taxon>Silurana</taxon>
    </lineage>
</organism>
<feature type="transmembrane region" description="Helical" evidence="13">
    <location>
        <begin position="97"/>
        <end position="120"/>
    </location>
</feature>
<feature type="transmembrane region" description="Helical" evidence="13">
    <location>
        <begin position="256"/>
        <end position="277"/>
    </location>
</feature>
<dbReference type="PANTHER" id="PTHR11394">
    <property type="entry name" value="TASTE RECEPTOR TYPE 2"/>
    <property type="match status" value="1"/>
</dbReference>
<dbReference type="GeneTree" id="ENSGT01150000286961"/>
<keyword evidence="7 12" id="KW-0297">G-protein coupled receptor</keyword>
<evidence type="ECO:0000256" key="4">
    <source>
        <dbReference type="ARBA" id="ARBA00022606"/>
    </source>
</evidence>
<evidence type="ECO:0000256" key="7">
    <source>
        <dbReference type="ARBA" id="ARBA00023040"/>
    </source>
</evidence>
<reference evidence="14" key="2">
    <citation type="submission" date="2020-05" db="UniProtKB">
        <authorList>
            <consortium name="Ensembl"/>
        </authorList>
    </citation>
    <scope>IDENTIFICATION</scope>
</reference>
<dbReference type="SUPFAM" id="SSF81321">
    <property type="entry name" value="Family A G protein-coupled receptor-like"/>
    <property type="match status" value="1"/>
</dbReference>
<dbReference type="GO" id="GO:0033038">
    <property type="term" value="F:bitter taste receptor activity"/>
    <property type="evidence" value="ECO:0007669"/>
    <property type="project" value="InterPro"/>
</dbReference>
<evidence type="ECO:0000256" key="2">
    <source>
        <dbReference type="ARBA" id="ARBA00007376"/>
    </source>
</evidence>
<dbReference type="Bgee" id="ENSXETG00000032235">
    <property type="expression patterns" value="Expressed in blastula"/>
</dbReference>
<evidence type="ECO:0000256" key="3">
    <source>
        <dbReference type="ARBA" id="ARBA00022480"/>
    </source>
</evidence>
<feature type="transmembrane region" description="Helical" evidence="13">
    <location>
        <begin position="229"/>
        <end position="250"/>
    </location>
</feature>
<name>A0A6I8PUA1_XENTR</name>